<feature type="signal peptide" evidence="3">
    <location>
        <begin position="1"/>
        <end position="28"/>
    </location>
</feature>
<protein>
    <recommendedName>
        <fullName evidence="4">LysM domain-containing protein</fullName>
    </recommendedName>
</protein>
<dbReference type="Gene3D" id="3.10.350.10">
    <property type="entry name" value="LysM domain"/>
    <property type="match status" value="1"/>
</dbReference>
<name>A0A8S0TKS2_OLEEU</name>
<proteinExistence type="predicted"/>
<keyword evidence="1" id="KW-0147">Chitin-binding</keyword>
<dbReference type="EMBL" id="CACTIH010007254">
    <property type="protein sequence ID" value="CAA3005937.1"/>
    <property type="molecule type" value="Genomic_DNA"/>
</dbReference>
<evidence type="ECO:0000259" key="4">
    <source>
        <dbReference type="PROSITE" id="PS51782"/>
    </source>
</evidence>
<dbReference type="InterPro" id="IPR036779">
    <property type="entry name" value="LysM_dom_sf"/>
</dbReference>
<evidence type="ECO:0000313" key="6">
    <source>
        <dbReference type="Proteomes" id="UP000594638"/>
    </source>
</evidence>
<sequence length="96" mass="10457">MAKASNNIAMYLNVIFVVSLLLVITVESRSLLDSIVRGNSPPVCDEVVDVKIGDTCFEVATIFNLTTEFFDAINPNLNCTALFVGQWLCIDGSVLN</sequence>
<dbReference type="PANTHER" id="PTHR34997">
    <property type="entry name" value="AM15"/>
    <property type="match status" value="1"/>
</dbReference>
<dbReference type="CDD" id="cd00118">
    <property type="entry name" value="LysM"/>
    <property type="match status" value="1"/>
</dbReference>
<organism evidence="5 6">
    <name type="scientific">Olea europaea subsp. europaea</name>
    <dbReference type="NCBI Taxonomy" id="158383"/>
    <lineage>
        <taxon>Eukaryota</taxon>
        <taxon>Viridiplantae</taxon>
        <taxon>Streptophyta</taxon>
        <taxon>Embryophyta</taxon>
        <taxon>Tracheophyta</taxon>
        <taxon>Spermatophyta</taxon>
        <taxon>Magnoliopsida</taxon>
        <taxon>eudicotyledons</taxon>
        <taxon>Gunneridae</taxon>
        <taxon>Pentapetalae</taxon>
        <taxon>asterids</taxon>
        <taxon>lamiids</taxon>
        <taxon>Lamiales</taxon>
        <taxon>Oleaceae</taxon>
        <taxon>Oleeae</taxon>
        <taxon>Olea</taxon>
    </lineage>
</organism>
<keyword evidence="3" id="KW-0732">Signal</keyword>
<keyword evidence="6" id="KW-1185">Reference proteome</keyword>
<dbReference type="AlphaFoldDB" id="A0A8S0TKS2"/>
<dbReference type="InterPro" id="IPR018392">
    <property type="entry name" value="LysM"/>
</dbReference>
<evidence type="ECO:0000256" key="1">
    <source>
        <dbReference type="ARBA" id="ARBA00022669"/>
    </source>
</evidence>
<feature type="chain" id="PRO_5035947559" description="LysM domain-containing protein" evidence="3">
    <location>
        <begin position="29"/>
        <end position="96"/>
    </location>
</feature>
<evidence type="ECO:0000256" key="2">
    <source>
        <dbReference type="ARBA" id="ARBA00023026"/>
    </source>
</evidence>
<dbReference type="GO" id="GO:0008061">
    <property type="term" value="F:chitin binding"/>
    <property type="evidence" value="ECO:0007669"/>
    <property type="project" value="UniProtKB-KW"/>
</dbReference>
<evidence type="ECO:0000256" key="3">
    <source>
        <dbReference type="SAM" id="SignalP"/>
    </source>
</evidence>
<evidence type="ECO:0000313" key="5">
    <source>
        <dbReference type="EMBL" id="CAA3005937.1"/>
    </source>
</evidence>
<dbReference type="PROSITE" id="PS51782">
    <property type="entry name" value="LYSM"/>
    <property type="match status" value="1"/>
</dbReference>
<dbReference type="InterPro" id="IPR052210">
    <property type="entry name" value="LysM1-like"/>
</dbReference>
<feature type="domain" description="LysM" evidence="4">
    <location>
        <begin position="46"/>
        <end position="90"/>
    </location>
</feature>
<dbReference type="SUPFAM" id="SSF54106">
    <property type="entry name" value="LysM domain"/>
    <property type="match status" value="1"/>
</dbReference>
<dbReference type="Pfam" id="PF01476">
    <property type="entry name" value="LysM"/>
    <property type="match status" value="1"/>
</dbReference>
<keyword evidence="2" id="KW-0843">Virulence</keyword>
<dbReference type="PANTHER" id="PTHR34997:SF1">
    <property type="entry name" value="PEPTIDOGLYCAN-BINDING LYSIN DOMAIN"/>
    <property type="match status" value="1"/>
</dbReference>
<dbReference type="SMART" id="SM00257">
    <property type="entry name" value="LysM"/>
    <property type="match status" value="1"/>
</dbReference>
<dbReference type="OrthoDB" id="5985073at2759"/>
<reference evidence="5 6" key="1">
    <citation type="submission" date="2019-12" db="EMBL/GenBank/DDBJ databases">
        <authorList>
            <person name="Alioto T."/>
            <person name="Alioto T."/>
            <person name="Gomez Garrido J."/>
        </authorList>
    </citation>
    <scope>NUCLEOTIDE SEQUENCE [LARGE SCALE GENOMIC DNA]</scope>
</reference>
<accession>A0A8S0TKS2</accession>
<dbReference type="Proteomes" id="UP000594638">
    <property type="component" value="Unassembled WGS sequence"/>
</dbReference>
<gene>
    <name evidence="5" type="ORF">OLEA9_A032883</name>
</gene>
<dbReference type="Gramene" id="OE9A032883T1">
    <property type="protein sequence ID" value="OE9A032883C1"/>
    <property type="gene ID" value="OE9A032883"/>
</dbReference>
<comment type="caution">
    <text evidence="5">The sequence shown here is derived from an EMBL/GenBank/DDBJ whole genome shotgun (WGS) entry which is preliminary data.</text>
</comment>